<organism evidence="3 4">
    <name type="scientific">Gloeophyllum trabeum (strain ATCC 11539 / FP-39264 / Madison 617)</name>
    <name type="common">Brown rot fungus</name>
    <dbReference type="NCBI Taxonomy" id="670483"/>
    <lineage>
        <taxon>Eukaryota</taxon>
        <taxon>Fungi</taxon>
        <taxon>Dikarya</taxon>
        <taxon>Basidiomycota</taxon>
        <taxon>Agaricomycotina</taxon>
        <taxon>Agaricomycetes</taxon>
        <taxon>Gloeophyllales</taxon>
        <taxon>Gloeophyllaceae</taxon>
        <taxon>Gloeophyllum</taxon>
    </lineage>
</organism>
<reference evidence="3 4" key="1">
    <citation type="journal article" date="2012" name="Science">
        <title>The Paleozoic origin of enzymatic lignin decomposition reconstructed from 31 fungal genomes.</title>
        <authorList>
            <person name="Floudas D."/>
            <person name="Binder M."/>
            <person name="Riley R."/>
            <person name="Barry K."/>
            <person name="Blanchette R.A."/>
            <person name="Henrissat B."/>
            <person name="Martinez A.T."/>
            <person name="Otillar R."/>
            <person name="Spatafora J.W."/>
            <person name="Yadav J.S."/>
            <person name="Aerts A."/>
            <person name="Benoit I."/>
            <person name="Boyd A."/>
            <person name="Carlson A."/>
            <person name="Copeland A."/>
            <person name="Coutinho P.M."/>
            <person name="de Vries R.P."/>
            <person name="Ferreira P."/>
            <person name="Findley K."/>
            <person name="Foster B."/>
            <person name="Gaskell J."/>
            <person name="Glotzer D."/>
            <person name="Gorecki P."/>
            <person name="Heitman J."/>
            <person name="Hesse C."/>
            <person name="Hori C."/>
            <person name="Igarashi K."/>
            <person name="Jurgens J.A."/>
            <person name="Kallen N."/>
            <person name="Kersten P."/>
            <person name="Kohler A."/>
            <person name="Kuees U."/>
            <person name="Kumar T.K.A."/>
            <person name="Kuo A."/>
            <person name="LaButti K."/>
            <person name="Larrondo L.F."/>
            <person name="Lindquist E."/>
            <person name="Ling A."/>
            <person name="Lombard V."/>
            <person name="Lucas S."/>
            <person name="Lundell T."/>
            <person name="Martin R."/>
            <person name="McLaughlin D.J."/>
            <person name="Morgenstern I."/>
            <person name="Morin E."/>
            <person name="Murat C."/>
            <person name="Nagy L.G."/>
            <person name="Nolan M."/>
            <person name="Ohm R.A."/>
            <person name="Patyshakuliyeva A."/>
            <person name="Rokas A."/>
            <person name="Ruiz-Duenas F.J."/>
            <person name="Sabat G."/>
            <person name="Salamov A."/>
            <person name="Samejima M."/>
            <person name="Schmutz J."/>
            <person name="Slot J.C."/>
            <person name="St John F."/>
            <person name="Stenlid J."/>
            <person name="Sun H."/>
            <person name="Sun S."/>
            <person name="Syed K."/>
            <person name="Tsang A."/>
            <person name="Wiebenga A."/>
            <person name="Young D."/>
            <person name="Pisabarro A."/>
            <person name="Eastwood D.C."/>
            <person name="Martin F."/>
            <person name="Cullen D."/>
            <person name="Grigoriev I.V."/>
            <person name="Hibbett D.S."/>
        </authorList>
    </citation>
    <scope>NUCLEOTIDE SEQUENCE [LARGE SCALE GENOMIC DNA]</scope>
    <source>
        <strain evidence="3 4">ATCC 11539</strain>
    </source>
</reference>
<dbReference type="eggNOG" id="KOG1193">
    <property type="taxonomic scope" value="Eukaryota"/>
</dbReference>
<dbReference type="GO" id="GO:0005737">
    <property type="term" value="C:cytoplasm"/>
    <property type="evidence" value="ECO:0007669"/>
    <property type="project" value="TreeGrafter"/>
</dbReference>
<dbReference type="OrthoDB" id="74183at2759"/>
<evidence type="ECO:0000313" key="3">
    <source>
        <dbReference type="EMBL" id="EPQ61312.1"/>
    </source>
</evidence>
<gene>
    <name evidence="3" type="ORF">GLOTRDRAFT_125034</name>
</gene>
<dbReference type="OMA" id="NLRTSCC"/>
<feature type="region of interest" description="Disordered" evidence="1">
    <location>
        <begin position="132"/>
        <end position="152"/>
    </location>
</feature>
<keyword evidence="4" id="KW-1185">Reference proteome</keyword>
<proteinExistence type="predicted"/>
<dbReference type="GO" id="GO:0004057">
    <property type="term" value="F:arginyl-tRNA--protein transferase activity"/>
    <property type="evidence" value="ECO:0007669"/>
    <property type="project" value="InterPro"/>
</dbReference>
<dbReference type="EMBL" id="KB469296">
    <property type="protein sequence ID" value="EPQ61312.1"/>
    <property type="molecule type" value="Genomic_DNA"/>
</dbReference>
<dbReference type="KEGG" id="gtr:GLOTRDRAFT_125034"/>
<dbReference type="Pfam" id="PF04377">
    <property type="entry name" value="ATE_C"/>
    <property type="match status" value="1"/>
</dbReference>
<evidence type="ECO:0000259" key="2">
    <source>
        <dbReference type="Pfam" id="PF04377"/>
    </source>
</evidence>
<evidence type="ECO:0000256" key="1">
    <source>
        <dbReference type="SAM" id="MobiDB-lite"/>
    </source>
</evidence>
<dbReference type="Proteomes" id="UP000030669">
    <property type="component" value="Unassembled WGS sequence"/>
</dbReference>
<protein>
    <recommendedName>
        <fullName evidence="2">N-end rule aminoacyl transferase C-terminal domain-containing protein</fullName>
    </recommendedName>
</protein>
<dbReference type="InterPro" id="IPR030700">
    <property type="entry name" value="N-end_Aminoacyl_Trfase"/>
</dbReference>
<dbReference type="PANTHER" id="PTHR21367:SF1">
    <property type="entry name" value="ARGINYL-TRNA--PROTEIN TRANSFERASE 1"/>
    <property type="match status" value="1"/>
</dbReference>
<evidence type="ECO:0000313" key="4">
    <source>
        <dbReference type="Proteomes" id="UP000030669"/>
    </source>
</evidence>
<name>S7QPL8_GLOTA</name>
<dbReference type="GeneID" id="19301176"/>
<accession>S7QPL8</accession>
<dbReference type="AlphaFoldDB" id="S7QPL8"/>
<dbReference type="RefSeq" id="XP_007861508.1">
    <property type="nucleotide sequence ID" value="XM_007863317.1"/>
</dbReference>
<dbReference type="PANTHER" id="PTHR21367">
    <property type="entry name" value="ARGININE-TRNA-PROTEIN TRANSFERASE 1"/>
    <property type="match status" value="1"/>
</dbReference>
<sequence>MEYRLRSFYFIRLDALNFKPSRSQRKVIYRWSRFIMYGNVPESDRMLSEDESQEAATVPGCLAPTLHALEHRPNRPRKAHKFEVFLESPSYTAEKYQLYEAYQAQVHGDTLNLPYLFYRFLVESPLLVGNPLSAQDHSEPTPPASSQTAAIPYPAPAPAHLPRQYGSYHQLYRLDGRLIGMSVLDILPGSVSSVYFVYDRRWVKYSLGKLSIMYEAALVQEMHQAGLPNMEHLHLGLFRSINLFPSAAYNRTLFRSEGFYIHSNPKMKYKGEYSPTYLLDPEELSWHPVPECLPLLEQYRYACFSHPEHSLAGPDDPGELPISTPSDESLEEIRFAKLTDGEAEVIPIKSSEAWADAIFLRPTFAATIQDLGVELAKELVFH</sequence>
<dbReference type="InterPro" id="IPR007472">
    <property type="entry name" value="N-end_Aminoacyl_Trfase_C"/>
</dbReference>
<feature type="domain" description="N-end rule aminoacyl transferase C-terminal" evidence="2">
    <location>
        <begin position="94"/>
        <end position="280"/>
    </location>
</feature>
<dbReference type="HOGENOM" id="CLU_020349_2_1_1"/>